<reference evidence="4 5" key="1">
    <citation type="submission" date="2018-12" db="EMBL/GenBank/DDBJ databases">
        <authorList>
            <person name="Meng J."/>
        </authorList>
    </citation>
    <scope>NUCLEOTIDE SEQUENCE [LARGE SCALE GENOMIC DNA]</scope>
    <source>
        <strain evidence="4 5">HT111-2</strain>
    </source>
</reference>
<keyword evidence="1" id="KW-1188">Viral release from host cell</keyword>
<evidence type="ECO:0000256" key="1">
    <source>
        <dbReference type="ARBA" id="ARBA00022612"/>
    </source>
</evidence>
<gene>
    <name evidence="4" type="ORF">EJK17_09825</name>
</gene>
<accession>A0A437ST39</accession>
<dbReference type="Proteomes" id="UP000288291">
    <property type="component" value="Unassembled WGS sequence"/>
</dbReference>
<organism evidence="4 5">
    <name type="scientific">Lactobacillus xujianguonis</name>
    <dbReference type="NCBI Taxonomy" id="2495899"/>
    <lineage>
        <taxon>Bacteria</taxon>
        <taxon>Bacillati</taxon>
        <taxon>Bacillota</taxon>
        <taxon>Bacilli</taxon>
        <taxon>Lactobacillales</taxon>
        <taxon>Lactobacillaceae</taxon>
        <taxon>Lactobacillus</taxon>
    </lineage>
</organism>
<dbReference type="PANTHER" id="PTHR41328">
    <property type="entry name" value="TERMINASE SMALL SUBUNIT-RELATED"/>
    <property type="match status" value="1"/>
</dbReference>
<evidence type="ECO:0000256" key="3">
    <source>
        <dbReference type="SAM" id="Coils"/>
    </source>
</evidence>
<dbReference type="Gene3D" id="1.10.10.1400">
    <property type="entry name" value="Terminase, small subunit, N-terminal DNA-binding domain, HTH motif"/>
    <property type="match status" value="1"/>
</dbReference>
<dbReference type="RefSeq" id="WP_103661945.1">
    <property type="nucleotide sequence ID" value="NZ_ML136902.1"/>
</dbReference>
<protein>
    <submittedName>
        <fullName evidence="4">Terminase small subunit</fullName>
    </submittedName>
</protein>
<keyword evidence="2" id="KW-0231">Viral genome packaging</keyword>
<dbReference type="Gene3D" id="6.10.140.2160">
    <property type="match status" value="1"/>
</dbReference>
<dbReference type="InterPro" id="IPR038713">
    <property type="entry name" value="Terminase_Gp1_N_sf"/>
</dbReference>
<evidence type="ECO:0000313" key="5">
    <source>
        <dbReference type="Proteomes" id="UP000288291"/>
    </source>
</evidence>
<evidence type="ECO:0000313" key="4">
    <source>
        <dbReference type="EMBL" id="RVU70024.1"/>
    </source>
</evidence>
<dbReference type="InterPro" id="IPR005335">
    <property type="entry name" value="Terminase_ssu"/>
</dbReference>
<dbReference type="GO" id="GO:0051276">
    <property type="term" value="P:chromosome organization"/>
    <property type="evidence" value="ECO:0007669"/>
    <property type="project" value="InterPro"/>
</dbReference>
<feature type="coiled-coil region" evidence="3">
    <location>
        <begin position="130"/>
        <end position="159"/>
    </location>
</feature>
<keyword evidence="3" id="KW-0175">Coiled coil</keyword>
<proteinExistence type="predicted"/>
<comment type="caution">
    <text evidence="4">The sequence shown here is derived from an EMBL/GenBank/DDBJ whole genome shotgun (WGS) entry which is preliminary data.</text>
</comment>
<dbReference type="InterPro" id="IPR052404">
    <property type="entry name" value="SPP1-like_terminase"/>
</dbReference>
<dbReference type="EMBL" id="RXIA01000034">
    <property type="protein sequence ID" value="RVU70024.1"/>
    <property type="molecule type" value="Genomic_DNA"/>
</dbReference>
<dbReference type="AlphaFoldDB" id="A0A437ST39"/>
<dbReference type="Pfam" id="PF03592">
    <property type="entry name" value="Terminase_2"/>
    <property type="match status" value="1"/>
</dbReference>
<keyword evidence="5" id="KW-1185">Reference proteome</keyword>
<evidence type="ECO:0000256" key="2">
    <source>
        <dbReference type="ARBA" id="ARBA00023219"/>
    </source>
</evidence>
<dbReference type="PANTHER" id="PTHR41328:SF2">
    <property type="entry name" value="TERMINASE SMALL SUBUNIT"/>
    <property type="match status" value="1"/>
</dbReference>
<sequence length="201" mass="22643">MPVLKKKKKAKKKLTAKQKLFADNYIKTRNATQAALDAGYSKKTAYSIGNANLDKLEIKAYIEKRMKKIEDHKIMDAKEALELLTAIARGETKTKQVFKYKDQTWIEDIPPSYVDMMNAAKEILKCYPLSELDKAEIKKAQAEAIKAETEAKLAQQQIDDHDTASGVVVNALKDMPKEEIIKLARKIGSEQNARNTSQRGS</sequence>
<name>A0A437ST39_9LACO</name>